<dbReference type="PANTHER" id="PTHR43461:SF1">
    <property type="entry name" value="TRANSMEMBRANE PROTEIN 256"/>
    <property type="match status" value="1"/>
</dbReference>
<evidence type="ECO:0000256" key="3">
    <source>
        <dbReference type="ARBA" id="ARBA00022692"/>
    </source>
</evidence>
<organism evidence="7 8">
    <name type="scientific">Flagellimonas allohymeniacidonis</name>
    <dbReference type="NCBI Taxonomy" id="2517819"/>
    <lineage>
        <taxon>Bacteria</taxon>
        <taxon>Pseudomonadati</taxon>
        <taxon>Bacteroidota</taxon>
        <taxon>Flavobacteriia</taxon>
        <taxon>Flavobacteriales</taxon>
        <taxon>Flavobacteriaceae</taxon>
        <taxon>Flagellimonas</taxon>
    </lineage>
</organism>
<dbReference type="Proteomes" id="UP000291981">
    <property type="component" value="Unassembled WGS sequence"/>
</dbReference>
<feature type="transmembrane region" description="Helical" evidence="6">
    <location>
        <begin position="100"/>
        <end position="124"/>
    </location>
</feature>
<dbReference type="GO" id="GO:0005886">
    <property type="term" value="C:plasma membrane"/>
    <property type="evidence" value="ECO:0007669"/>
    <property type="project" value="TreeGrafter"/>
</dbReference>
<evidence type="ECO:0000256" key="5">
    <source>
        <dbReference type="ARBA" id="ARBA00023136"/>
    </source>
</evidence>
<dbReference type="RefSeq" id="WP_130615210.1">
    <property type="nucleotide sequence ID" value="NZ_SGIU01000002.1"/>
</dbReference>
<gene>
    <name evidence="7" type="ORF">EW142_14930</name>
</gene>
<sequence length="130" mass="14496">MKKTFLLAGAVLGLLAVLLGAFGAHGLEKIVDKDAVESFETGVRYQMYHAFFFLFVGIWDGIGIKKQRLLFWLVLMGIILFSCSIYLLVLGPVLSWDLKIIAFLTPLGGTLLIGAWFFLGYFILTKKSTK</sequence>
<evidence type="ECO:0000256" key="1">
    <source>
        <dbReference type="ARBA" id="ARBA00004141"/>
    </source>
</evidence>
<evidence type="ECO:0000256" key="6">
    <source>
        <dbReference type="SAM" id="Phobius"/>
    </source>
</evidence>
<feature type="transmembrane region" description="Helical" evidence="6">
    <location>
        <begin position="45"/>
        <end position="62"/>
    </location>
</feature>
<evidence type="ECO:0000256" key="4">
    <source>
        <dbReference type="ARBA" id="ARBA00022989"/>
    </source>
</evidence>
<keyword evidence="8" id="KW-1185">Reference proteome</keyword>
<protein>
    <submittedName>
        <fullName evidence="7">DUF423 domain-containing protein</fullName>
    </submittedName>
</protein>
<dbReference type="AlphaFoldDB" id="A0A4Q8QC24"/>
<name>A0A4Q8QC24_9FLAO</name>
<dbReference type="Pfam" id="PF04241">
    <property type="entry name" value="DUF423"/>
    <property type="match status" value="1"/>
</dbReference>
<keyword evidence="5 6" id="KW-0472">Membrane</keyword>
<comment type="caution">
    <text evidence="7">The sequence shown here is derived from an EMBL/GenBank/DDBJ whole genome shotgun (WGS) entry which is preliminary data.</text>
</comment>
<dbReference type="EMBL" id="SGIU01000002">
    <property type="protein sequence ID" value="TAI47942.1"/>
    <property type="molecule type" value="Genomic_DNA"/>
</dbReference>
<evidence type="ECO:0000256" key="2">
    <source>
        <dbReference type="ARBA" id="ARBA00009694"/>
    </source>
</evidence>
<comment type="subcellular location">
    <subcellularLocation>
        <location evidence="1">Membrane</location>
        <topology evidence="1">Multi-pass membrane protein</topology>
    </subcellularLocation>
</comment>
<dbReference type="InterPro" id="IPR006696">
    <property type="entry name" value="DUF423"/>
</dbReference>
<feature type="transmembrane region" description="Helical" evidence="6">
    <location>
        <begin position="69"/>
        <end position="94"/>
    </location>
</feature>
<keyword evidence="3 6" id="KW-0812">Transmembrane</keyword>
<reference evidence="7 8" key="1">
    <citation type="submission" date="2019-02" db="EMBL/GenBank/DDBJ databases">
        <title>Draft genome sequence of Muricauda sp. 176CP4-71.</title>
        <authorList>
            <person name="Park J.-S."/>
        </authorList>
    </citation>
    <scope>NUCLEOTIDE SEQUENCE [LARGE SCALE GENOMIC DNA]</scope>
    <source>
        <strain evidence="7 8">176CP4-71</strain>
    </source>
</reference>
<proteinExistence type="inferred from homology"/>
<keyword evidence="4 6" id="KW-1133">Transmembrane helix</keyword>
<dbReference type="OrthoDB" id="9802121at2"/>
<comment type="similarity">
    <text evidence="2">Belongs to the UPF0382 family.</text>
</comment>
<dbReference type="PANTHER" id="PTHR43461">
    <property type="entry name" value="TRANSMEMBRANE PROTEIN 256"/>
    <property type="match status" value="1"/>
</dbReference>
<accession>A0A4Q8QC24</accession>
<evidence type="ECO:0000313" key="7">
    <source>
        <dbReference type="EMBL" id="TAI47942.1"/>
    </source>
</evidence>
<evidence type="ECO:0000313" key="8">
    <source>
        <dbReference type="Proteomes" id="UP000291981"/>
    </source>
</evidence>